<evidence type="ECO:0000259" key="1">
    <source>
        <dbReference type="PROSITE" id="PS50879"/>
    </source>
</evidence>
<dbReference type="Pfam" id="PF00075">
    <property type="entry name" value="RNase_H"/>
    <property type="match status" value="1"/>
</dbReference>
<proteinExistence type="predicted"/>
<comment type="caution">
    <text evidence="2">The sequence shown here is derived from an EMBL/GenBank/DDBJ whole genome shotgun (WGS) entry which is preliminary data.</text>
</comment>
<gene>
    <name evidence="2" type="ORF">JTE90_025414</name>
</gene>
<organism evidence="2 3">
    <name type="scientific">Oedothorax gibbosus</name>
    <dbReference type="NCBI Taxonomy" id="931172"/>
    <lineage>
        <taxon>Eukaryota</taxon>
        <taxon>Metazoa</taxon>
        <taxon>Ecdysozoa</taxon>
        <taxon>Arthropoda</taxon>
        <taxon>Chelicerata</taxon>
        <taxon>Arachnida</taxon>
        <taxon>Araneae</taxon>
        <taxon>Araneomorphae</taxon>
        <taxon>Entelegynae</taxon>
        <taxon>Araneoidea</taxon>
        <taxon>Linyphiidae</taxon>
        <taxon>Erigoninae</taxon>
        <taxon>Oedothorax</taxon>
    </lineage>
</organism>
<protein>
    <recommendedName>
        <fullName evidence="1">RNase H type-1 domain-containing protein</fullName>
    </recommendedName>
</protein>
<dbReference type="InterPro" id="IPR036397">
    <property type="entry name" value="RNaseH_sf"/>
</dbReference>
<evidence type="ECO:0000313" key="3">
    <source>
        <dbReference type="Proteomes" id="UP000827092"/>
    </source>
</evidence>
<feature type="non-terminal residue" evidence="2">
    <location>
        <position position="1"/>
    </location>
</feature>
<dbReference type="AlphaFoldDB" id="A0AAV6TCZ0"/>
<dbReference type="Proteomes" id="UP000827092">
    <property type="component" value="Unassembled WGS sequence"/>
</dbReference>
<reference evidence="2 3" key="1">
    <citation type="journal article" date="2022" name="Nat. Ecol. Evol.">
        <title>A masculinizing supergene underlies an exaggerated male reproductive morph in a spider.</title>
        <authorList>
            <person name="Hendrickx F."/>
            <person name="De Corte Z."/>
            <person name="Sonet G."/>
            <person name="Van Belleghem S.M."/>
            <person name="Kostlbacher S."/>
            <person name="Vangestel C."/>
        </authorList>
    </citation>
    <scope>NUCLEOTIDE SEQUENCE [LARGE SCALE GENOMIC DNA]</scope>
    <source>
        <strain evidence="2">W744_W776</strain>
    </source>
</reference>
<keyword evidence="3" id="KW-1185">Reference proteome</keyword>
<dbReference type="GO" id="GO:0004523">
    <property type="term" value="F:RNA-DNA hybrid ribonuclease activity"/>
    <property type="evidence" value="ECO:0007669"/>
    <property type="project" value="InterPro"/>
</dbReference>
<dbReference type="CDD" id="cd09276">
    <property type="entry name" value="Rnase_HI_RT_non_LTR"/>
    <property type="match status" value="1"/>
</dbReference>
<dbReference type="InterPro" id="IPR012337">
    <property type="entry name" value="RNaseH-like_sf"/>
</dbReference>
<evidence type="ECO:0000313" key="2">
    <source>
        <dbReference type="EMBL" id="KAG8155780.1"/>
    </source>
</evidence>
<sequence length="246" mass="28083">VRLRDKNTVFQAEALAILHTIIWFISTAFSSVEIFSDSLSAVTALGNTHPKSPIILDIQKRCRTLGSSRFIRLNWIRAHAGFLGNELADFLAGSSVGLVPVCTRVRYPSSVLKNFYRERMRDGWQARWTDSDKGRFTYNIFNTVDFKLKFKNRVLVYFATGHGSFPTYLCKIGRLQDDKCTCGAVGDPGHYLSSRCSFSREYIKMKTIESLGDYLRRIDCSPFYLARAKGIYNLLNSTYSFIFTKL</sequence>
<dbReference type="PROSITE" id="PS50879">
    <property type="entry name" value="RNASE_H_1"/>
    <property type="match status" value="1"/>
</dbReference>
<dbReference type="GO" id="GO:0003676">
    <property type="term" value="F:nucleic acid binding"/>
    <property type="evidence" value="ECO:0007669"/>
    <property type="project" value="InterPro"/>
</dbReference>
<dbReference type="SUPFAM" id="SSF53098">
    <property type="entry name" value="Ribonuclease H-like"/>
    <property type="match status" value="1"/>
</dbReference>
<dbReference type="InterPro" id="IPR002156">
    <property type="entry name" value="RNaseH_domain"/>
</dbReference>
<dbReference type="EMBL" id="JAFNEN010006608">
    <property type="protein sequence ID" value="KAG8155780.1"/>
    <property type="molecule type" value="Genomic_DNA"/>
</dbReference>
<name>A0AAV6TCZ0_9ARAC</name>
<feature type="domain" description="RNase H type-1" evidence="1">
    <location>
        <begin position="1"/>
        <end position="97"/>
    </location>
</feature>
<dbReference type="Gene3D" id="3.30.420.10">
    <property type="entry name" value="Ribonuclease H-like superfamily/Ribonuclease H"/>
    <property type="match status" value="1"/>
</dbReference>
<accession>A0AAV6TCZ0</accession>